<feature type="region of interest" description="Disordered" evidence="1">
    <location>
        <begin position="106"/>
        <end position="125"/>
    </location>
</feature>
<evidence type="ECO:0000313" key="2">
    <source>
        <dbReference type="EMBL" id="KXS16437.1"/>
    </source>
</evidence>
<dbReference type="EMBL" id="KQ965752">
    <property type="protein sequence ID" value="KXS16437.1"/>
    <property type="molecule type" value="Genomic_DNA"/>
</dbReference>
<feature type="compositionally biased region" description="Low complexity" evidence="1">
    <location>
        <begin position="1"/>
        <end position="14"/>
    </location>
</feature>
<organism evidence="2 3">
    <name type="scientific">Gonapodya prolifera (strain JEL478)</name>
    <name type="common">Monoblepharis prolifera</name>
    <dbReference type="NCBI Taxonomy" id="1344416"/>
    <lineage>
        <taxon>Eukaryota</taxon>
        <taxon>Fungi</taxon>
        <taxon>Fungi incertae sedis</taxon>
        <taxon>Chytridiomycota</taxon>
        <taxon>Chytridiomycota incertae sedis</taxon>
        <taxon>Monoblepharidomycetes</taxon>
        <taxon>Monoblepharidales</taxon>
        <taxon>Gonapodyaceae</taxon>
        <taxon>Gonapodya</taxon>
    </lineage>
</organism>
<dbReference type="Proteomes" id="UP000070544">
    <property type="component" value="Unassembled WGS sequence"/>
</dbReference>
<gene>
    <name evidence="2" type="ORF">M427DRAFT_31168</name>
</gene>
<evidence type="ECO:0000313" key="3">
    <source>
        <dbReference type="Proteomes" id="UP000070544"/>
    </source>
</evidence>
<evidence type="ECO:0000256" key="1">
    <source>
        <dbReference type="SAM" id="MobiDB-lite"/>
    </source>
</evidence>
<sequence>MTFGVAPNKATASAAPPPSGVPPPPPSAFPPCPCNPPNASLRLPLPLGSDKLSSLSAGRYNSYYRSARGWDTPDTTIITTTVPARLNMQATHASYYPPPNTPPPFSSQYYPLSTAAPAPPQGKQMQMRYAAPATYQPPPYSAGSYVAPPKS</sequence>
<protein>
    <submittedName>
        <fullName evidence="2">Uncharacterized protein</fullName>
    </submittedName>
</protein>
<feature type="region of interest" description="Disordered" evidence="1">
    <location>
        <begin position="1"/>
        <end position="35"/>
    </location>
</feature>
<keyword evidence="3" id="KW-1185">Reference proteome</keyword>
<reference evidence="2 3" key="1">
    <citation type="journal article" date="2015" name="Genome Biol. Evol.">
        <title>Phylogenomic analyses indicate that early fungi evolved digesting cell walls of algal ancestors of land plants.</title>
        <authorList>
            <person name="Chang Y."/>
            <person name="Wang S."/>
            <person name="Sekimoto S."/>
            <person name="Aerts A.L."/>
            <person name="Choi C."/>
            <person name="Clum A."/>
            <person name="LaButti K.M."/>
            <person name="Lindquist E.A."/>
            <person name="Yee Ngan C."/>
            <person name="Ohm R.A."/>
            <person name="Salamov A.A."/>
            <person name="Grigoriev I.V."/>
            <person name="Spatafora J.W."/>
            <person name="Berbee M.L."/>
        </authorList>
    </citation>
    <scope>NUCLEOTIDE SEQUENCE [LARGE SCALE GENOMIC DNA]</scope>
    <source>
        <strain evidence="2 3">JEL478</strain>
    </source>
</reference>
<accession>A0A139AI05</accession>
<dbReference type="AlphaFoldDB" id="A0A139AI05"/>
<proteinExistence type="predicted"/>
<name>A0A139AI05_GONPJ</name>
<feature type="compositionally biased region" description="Pro residues" evidence="1">
    <location>
        <begin position="15"/>
        <end position="35"/>
    </location>
</feature>